<comment type="caution">
    <text evidence="5">The sequence shown here is derived from an EMBL/GenBank/DDBJ whole genome shotgun (WGS) entry which is preliminary data.</text>
</comment>
<accession>K0ZB33</accession>
<protein>
    <submittedName>
        <fullName evidence="5">Uncharacterized protein</fullName>
    </submittedName>
</protein>
<feature type="domain" description="Glycosyl transferase family 1" evidence="3">
    <location>
        <begin position="256"/>
        <end position="349"/>
    </location>
</feature>
<dbReference type="PANTHER" id="PTHR45947">
    <property type="entry name" value="SULFOQUINOVOSYL TRANSFERASE SQD2"/>
    <property type="match status" value="1"/>
</dbReference>
<organism evidence="5 6">
    <name type="scientific">Slackia piriformis YIT 12062</name>
    <dbReference type="NCBI Taxonomy" id="742818"/>
    <lineage>
        <taxon>Bacteria</taxon>
        <taxon>Bacillati</taxon>
        <taxon>Actinomycetota</taxon>
        <taxon>Coriobacteriia</taxon>
        <taxon>Eggerthellales</taxon>
        <taxon>Eggerthellaceae</taxon>
        <taxon>Slackia</taxon>
    </lineage>
</organism>
<dbReference type="InParanoid" id="K0ZB33"/>
<dbReference type="HOGENOM" id="CLU_032290_0_0_11"/>
<dbReference type="GO" id="GO:1901137">
    <property type="term" value="P:carbohydrate derivative biosynthetic process"/>
    <property type="evidence" value="ECO:0007669"/>
    <property type="project" value="UniProtKB-ARBA"/>
</dbReference>
<dbReference type="Gene3D" id="3.40.50.2000">
    <property type="entry name" value="Glycogen Phosphorylase B"/>
    <property type="match status" value="2"/>
</dbReference>
<dbReference type="Pfam" id="PF13439">
    <property type="entry name" value="Glyco_transf_4"/>
    <property type="match status" value="1"/>
</dbReference>
<dbReference type="PATRIC" id="fig|742818.3.peg.227"/>
<dbReference type="InterPro" id="IPR001296">
    <property type="entry name" value="Glyco_trans_1"/>
</dbReference>
<dbReference type="Proteomes" id="UP000006069">
    <property type="component" value="Unassembled WGS sequence"/>
</dbReference>
<evidence type="ECO:0000256" key="2">
    <source>
        <dbReference type="ARBA" id="ARBA00022679"/>
    </source>
</evidence>
<evidence type="ECO:0000313" key="6">
    <source>
        <dbReference type="Proteomes" id="UP000006069"/>
    </source>
</evidence>
<dbReference type="CDD" id="cd03801">
    <property type="entry name" value="GT4_PimA-like"/>
    <property type="match status" value="1"/>
</dbReference>
<feature type="domain" description="Glycosyltransferase subfamily 4-like N-terminal" evidence="4">
    <location>
        <begin position="52"/>
        <end position="233"/>
    </location>
</feature>
<dbReference type="Pfam" id="PF00534">
    <property type="entry name" value="Glycos_transf_1"/>
    <property type="match status" value="1"/>
</dbReference>
<dbReference type="EMBL" id="ADMD01000001">
    <property type="protein sequence ID" value="EJZ84600.1"/>
    <property type="molecule type" value="Genomic_DNA"/>
</dbReference>
<gene>
    <name evidence="5" type="ORF">HMPREF9451_00204</name>
</gene>
<evidence type="ECO:0000256" key="1">
    <source>
        <dbReference type="ARBA" id="ARBA00022676"/>
    </source>
</evidence>
<keyword evidence="6" id="KW-1185">Reference proteome</keyword>
<evidence type="ECO:0000259" key="4">
    <source>
        <dbReference type="Pfam" id="PF13439"/>
    </source>
</evidence>
<reference evidence="5 6" key="1">
    <citation type="submission" date="2012-08" db="EMBL/GenBank/DDBJ databases">
        <title>The Genome Sequence of Slackia piriformis YIT 12062.</title>
        <authorList>
            <consortium name="The Broad Institute Genome Sequencing Platform"/>
            <person name="Earl A."/>
            <person name="Ward D."/>
            <person name="Feldgarden M."/>
            <person name="Gevers D."/>
            <person name="Morotomi M."/>
            <person name="Walker B."/>
            <person name="Young S.K."/>
            <person name="Zeng Q."/>
            <person name="Gargeya S."/>
            <person name="Fitzgerald M."/>
            <person name="Haas B."/>
            <person name="Abouelleil A."/>
            <person name="Alvarado L."/>
            <person name="Arachchi H.M."/>
            <person name="Berlin A.M."/>
            <person name="Chapman S.B."/>
            <person name="Goldberg J."/>
            <person name="Griggs A."/>
            <person name="Gujja S."/>
            <person name="Hansen M."/>
            <person name="Howarth C."/>
            <person name="Imamovic A."/>
            <person name="Larimer J."/>
            <person name="McCowen C."/>
            <person name="Montmayeur A."/>
            <person name="Murphy C."/>
            <person name="Neiman D."/>
            <person name="Pearson M."/>
            <person name="Priest M."/>
            <person name="Roberts A."/>
            <person name="Saif S."/>
            <person name="Shea T."/>
            <person name="Sisk P."/>
            <person name="Sykes S."/>
            <person name="Wortman J."/>
            <person name="Nusbaum C."/>
            <person name="Birren B."/>
        </authorList>
    </citation>
    <scope>NUCLEOTIDE SEQUENCE [LARGE SCALE GENOMIC DNA]</scope>
    <source>
        <strain evidence="5 6">YIT 12062</strain>
    </source>
</reference>
<dbReference type="GO" id="GO:0016757">
    <property type="term" value="F:glycosyltransferase activity"/>
    <property type="evidence" value="ECO:0007669"/>
    <property type="project" value="UniProtKB-KW"/>
</dbReference>
<dbReference type="AlphaFoldDB" id="K0ZB33"/>
<keyword evidence="2" id="KW-0808">Transferase</keyword>
<dbReference type="SUPFAM" id="SSF53756">
    <property type="entry name" value="UDP-Glycosyltransferase/glycogen phosphorylase"/>
    <property type="match status" value="1"/>
</dbReference>
<dbReference type="InterPro" id="IPR050194">
    <property type="entry name" value="Glycosyltransferase_grp1"/>
</dbReference>
<dbReference type="eggNOG" id="COG0438">
    <property type="taxonomic scope" value="Bacteria"/>
</dbReference>
<evidence type="ECO:0000313" key="5">
    <source>
        <dbReference type="EMBL" id="EJZ84600.1"/>
    </source>
</evidence>
<keyword evidence="1" id="KW-0328">Glycosyltransferase</keyword>
<dbReference type="PANTHER" id="PTHR45947:SF3">
    <property type="entry name" value="SULFOQUINOVOSYL TRANSFERASE SQD2"/>
    <property type="match status" value="1"/>
</dbReference>
<dbReference type="FunCoup" id="K0ZB33">
    <property type="interactions" value="192"/>
</dbReference>
<evidence type="ECO:0000259" key="3">
    <source>
        <dbReference type="Pfam" id="PF00534"/>
    </source>
</evidence>
<dbReference type="InterPro" id="IPR028098">
    <property type="entry name" value="Glyco_trans_4-like_N"/>
</dbReference>
<sequence length="358" mass="38789">MCSSRRPKTSIVSCKRSICCKGGPAGPLLLVVLKRLHMRILNVSAQKPDSTGSGVYLAETVRCQVAAGHDVAVVAGVAADDAPELSEGVLFRPVRFDTEALPFHVAGMSNQMPYPATRYCDMTPSMTAAFATSFARVFEELDEAFGPDVVLCHHLYLATAVAVETFAHRRVFAVCHSTDLRQMGEHGLERDRIVAAMRRLTGVFALHEAQKEEIVRVYGVDPARVHVVGTGFNAAIFNAGKSDACDDDVRAGAPVELVYAGKIWKKKGVPSLLEAADLIEAAHQEGARRGGGSSPRLRLCLAGGHNDPEEYAGIVARAARCVSDVAFLGRLSQTDLAQAYRRADIFFCLRFSRGCRLW</sequence>
<proteinExistence type="predicted"/>
<name>K0ZB33_9ACTN</name>